<reference evidence="2 3" key="2">
    <citation type="journal article" date="2017" name="Genome Announc.">
        <title>Draft Genome Sequences of Four Alkaliphilic Bacteria Belonging to the Anaerobacillus Genus.</title>
        <authorList>
            <person name="Bassil N.M."/>
            <person name="Lloyd J.R."/>
        </authorList>
    </citation>
    <scope>NUCLEOTIDE SEQUENCE [LARGE SCALE GENOMIC DNA]</scope>
    <source>
        <strain evidence="2 3">NB2006</strain>
    </source>
</reference>
<dbReference type="AlphaFoldDB" id="A0A1S2KYA1"/>
<evidence type="ECO:0000313" key="1">
    <source>
        <dbReference type="EMBL" id="OIJ05110.1"/>
    </source>
</evidence>
<reference evidence="2 3" key="3">
    <citation type="journal article" date="2019" name="Int. J. Syst. Evol. Microbiol.">
        <title>Anaerobacillus isosaccharinicus sp. nov., an alkaliphilic bacterium which degrades isosaccharinic acid.</title>
        <authorList>
            <person name="Bassil N.M."/>
            <person name="Lloyd J.R."/>
        </authorList>
    </citation>
    <scope>NUCLEOTIDE SEQUENCE [LARGE SCALE GENOMIC DNA]</scope>
    <source>
        <strain evidence="2 3">NB2006</strain>
    </source>
</reference>
<dbReference type="OrthoDB" id="9927353at2"/>
<reference evidence="2" key="4">
    <citation type="submission" date="2020-10" db="EMBL/GenBank/DDBJ databases">
        <authorList>
            <person name="Bassil N.M."/>
            <person name="Lloyd J.R."/>
        </authorList>
    </citation>
    <scope>NUCLEOTIDE SEQUENCE</scope>
    <source>
        <strain evidence="2">NB2006</strain>
    </source>
</reference>
<protein>
    <submittedName>
        <fullName evidence="1">Uncharacterized protein</fullName>
    </submittedName>
</protein>
<accession>A0A1S2KYA1</accession>
<dbReference type="RefSeq" id="WP_071319119.1">
    <property type="nucleotide sequence ID" value="NZ_CP063356.2"/>
</dbReference>
<reference evidence="1 3" key="1">
    <citation type="submission" date="2016-10" db="EMBL/GenBank/DDBJ databases">
        <title>Draft genome sequences of four alkaliphilic bacteria belonging to the Anaerobacillus genus.</title>
        <authorList>
            <person name="Bassil N.M."/>
            <person name="Lloyd J.R."/>
        </authorList>
    </citation>
    <scope>NUCLEOTIDE SEQUENCE [LARGE SCALE GENOMIC DNA]</scope>
    <source>
        <strain evidence="1 3">NB2006</strain>
    </source>
</reference>
<gene>
    <name evidence="2" type="ORF">AWH56_008940</name>
    <name evidence="1" type="ORF">AWH56_22260</name>
</gene>
<evidence type="ECO:0000313" key="2">
    <source>
        <dbReference type="EMBL" id="QOY37687.1"/>
    </source>
</evidence>
<keyword evidence="3" id="KW-1185">Reference proteome</keyword>
<evidence type="ECO:0000313" key="3">
    <source>
        <dbReference type="Proteomes" id="UP000180175"/>
    </source>
</evidence>
<dbReference type="EMBL" id="LQXD01000194">
    <property type="protein sequence ID" value="OIJ05110.1"/>
    <property type="molecule type" value="Genomic_DNA"/>
</dbReference>
<proteinExistence type="predicted"/>
<sequence>MLVIALPLSSKDWGEANRNPMVRAYGKKRGKKAKCKSCACFFKSEGVYTCKYRYPVEHSESYVACCKYINKKGGTQHE</sequence>
<dbReference type="KEGG" id="aia:AWH56_008940"/>
<dbReference type="Proteomes" id="UP000180175">
    <property type="component" value="Chromosome"/>
</dbReference>
<name>A0A1S2KYA1_9BACI</name>
<dbReference type="EMBL" id="CP063356">
    <property type="protein sequence ID" value="QOY37687.1"/>
    <property type="molecule type" value="Genomic_DNA"/>
</dbReference>
<organism evidence="1 3">
    <name type="scientific">Anaerobacillus isosaccharinicus</name>
    <dbReference type="NCBI Taxonomy" id="1532552"/>
    <lineage>
        <taxon>Bacteria</taxon>
        <taxon>Bacillati</taxon>
        <taxon>Bacillota</taxon>
        <taxon>Bacilli</taxon>
        <taxon>Bacillales</taxon>
        <taxon>Bacillaceae</taxon>
        <taxon>Anaerobacillus</taxon>
    </lineage>
</organism>